<feature type="compositionally biased region" description="Low complexity" evidence="1">
    <location>
        <begin position="267"/>
        <end position="276"/>
    </location>
</feature>
<name>A0A8X7N7H2_9BASI</name>
<feature type="compositionally biased region" description="Low complexity" evidence="1">
    <location>
        <begin position="302"/>
        <end position="329"/>
    </location>
</feature>
<feature type="compositionally biased region" description="Acidic residues" evidence="1">
    <location>
        <begin position="241"/>
        <end position="250"/>
    </location>
</feature>
<evidence type="ECO:0000256" key="1">
    <source>
        <dbReference type="SAM" id="MobiDB-lite"/>
    </source>
</evidence>
<feature type="compositionally biased region" description="Polar residues" evidence="1">
    <location>
        <begin position="369"/>
        <end position="409"/>
    </location>
</feature>
<protein>
    <submittedName>
        <fullName evidence="2">Uncharacterized protein</fullName>
    </submittedName>
</protein>
<feature type="compositionally biased region" description="Acidic residues" evidence="1">
    <location>
        <begin position="99"/>
        <end position="115"/>
    </location>
</feature>
<sequence length="434" mass="46912">MPVSHKRHPDDEEAASTSGPASGDFYTPPPKRIHLDSHPQRHGRRHRSHSASMPFNAFSRLNIAPPTTTTLHQPTPIRPTPPLKQYDISPHRTIVTSLSDDEDEDEDDNDDDNEDQASRRRNTLNNHNYHDQEEEITITSRSPSPPASAQFTLNPALAAQLAANHPFGGKPSTTSPIAPPLPTIHHPSTSPNSAGALILYKPVTPKAAYVRPEDEEREDEDDDADSPSTVRADTSIKEDEPLIEEIDEESPILRSQSRRSTRPTLPPSSSSSSSLRIIELENDMEDEMRDEEGGAESEDLIYPSYYVESPSSPGYSTASTATSTASSAHSHQRHLPQRSVIDLSQEYQPSSMNAPMFAPGGVGGGAEHSSFSPTPMSISTTGSNTPVSYTPSLLPNLTTNQSAGGSSFIPQGPFVGGLTTEGEGGDEDAPMDLD</sequence>
<evidence type="ECO:0000313" key="2">
    <source>
        <dbReference type="EMBL" id="KAE8267758.1"/>
    </source>
</evidence>
<organism evidence="2 3">
    <name type="scientific">Tilletia walkeri</name>
    <dbReference type="NCBI Taxonomy" id="117179"/>
    <lineage>
        <taxon>Eukaryota</taxon>
        <taxon>Fungi</taxon>
        <taxon>Dikarya</taxon>
        <taxon>Basidiomycota</taxon>
        <taxon>Ustilaginomycotina</taxon>
        <taxon>Exobasidiomycetes</taxon>
        <taxon>Tilletiales</taxon>
        <taxon>Tilletiaceae</taxon>
        <taxon>Tilletia</taxon>
    </lineage>
</organism>
<feature type="compositionally biased region" description="Acidic residues" evidence="1">
    <location>
        <begin position="423"/>
        <end position="434"/>
    </location>
</feature>
<reference evidence="2" key="2">
    <citation type="journal article" date="2019" name="IMA Fungus">
        <title>Genome sequencing and comparison of five Tilletia species to identify candidate genes for the detection of regulated species infecting wheat.</title>
        <authorList>
            <person name="Nguyen H.D.T."/>
            <person name="Sultana T."/>
            <person name="Kesanakurti P."/>
            <person name="Hambleton S."/>
        </authorList>
    </citation>
    <scope>NUCLEOTIDE SEQUENCE</scope>
    <source>
        <strain evidence="2">DAOMC 236422</strain>
    </source>
</reference>
<feature type="compositionally biased region" description="Basic residues" evidence="1">
    <location>
        <begin position="40"/>
        <end position="49"/>
    </location>
</feature>
<accession>A0A8X7N7H2</accession>
<comment type="caution">
    <text evidence="2">The sequence shown here is derived from an EMBL/GenBank/DDBJ whole genome shotgun (WGS) entry which is preliminary data.</text>
</comment>
<feature type="compositionally biased region" description="Acidic residues" evidence="1">
    <location>
        <begin position="213"/>
        <end position="225"/>
    </location>
</feature>
<dbReference type="Proteomes" id="UP000078113">
    <property type="component" value="Unassembled WGS sequence"/>
</dbReference>
<proteinExistence type="predicted"/>
<dbReference type="EMBL" id="LWDG02000200">
    <property type="protein sequence ID" value="KAE8267758.1"/>
    <property type="molecule type" value="Genomic_DNA"/>
</dbReference>
<feature type="compositionally biased region" description="Low complexity" evidence="1">
    <location>
        <begin position="65"/>
        <end position="75"/>
    </location>
</feature>
<dbReference type="AlphaFoldDB" id="A0A8X7N7H2"/>
<feature type="compositionally biased region" description="Acidic residues" evidence="1">
    <location>
        <begin position="280"/>
        <end position="299"/>
    </location>
</feature>
<feature type="region of interest" description="Disordered" evidence="1">
    <location>
        <begin position="1"/>
        <end position="434"/>
    </location>
</feature>
<feature type="compositionally biased region" description="Polar residues" evidence="1">
    <location>
        <begin position="137"/>
        <end position="153"/>
    </location>
</feature>
<evidence type="ECO:0000313" key="3">
    <source>
        <dbReference type="Proteomes" id="UP000078113"/>
    </source>
</evidence>
<keyword evidence="3" id="KW-1185">Reference proteome</keyword>
<gene>
    <name evidence="2" type="ORF">A4X09_0g4589</name>
</gene>
<reference evidence="2" key="1">
    <citation type="submission" date="2016-04" db="EMBL/GenBank/DDBJ databases">
        <authorList>
            <person name="Nguyen H.D."/>
            <person name="Samba Siva P."/>
            <person name="Cullis J."/>
            <person name="Levesque C.A."/>
            <person name="Hambleton S."/>
        </authorList>
    </citation>
    <scope>NUCLEOTIDE SEQUENCE</scope>
    <source>
        <strain evidence="2">DAOMC 236422</strain>
    </source>
</reference>